<proteinExistence type="predicted"/>
<reference evidence="1 2" key="1">
    <citation type="submission" date="2023-03" db="EMBL/GenBank/DDBJ databases">
        <title>NovoSphingobium album sp. nov. isolated from polycyclic aromatic hydrocarbons- and heavy-metal polluted soil.</title>
        <authorList>
            <person name="Liu Z."/>
            <person name="Wang K."/>
        </authorList>
    </citation>
    <scope>NUCLEOTIDE SEQUENCE [LARGE SCALE GENOMIC DNA]</scope>
    <source>
        <strain evidence="1 2">H3SJ31-1</strain>
    </source>
</reference>
<dbReference type="EMBL" id="JARESE010000012">
    <property type="protein sequence ID" value="MDE8651064.1"/>
    <property type="molecule type" value="Genomic_DNA"/>
</dbReference>
<gene>
    <name evidence="1" type="ORF">PYV00_04935</name>
</gene>
<dbReference type="RefSeq" id="WP_275227161.1">
    <property type="nucleotide sequence ID" value="NZ_JARESE010000012.1"/>
</dbReference>
<name>A0ABT5WLY7_9SPHN</name>
<keyword evidence="2" id="KW-1185">Reference proteome</keyword>
<evidence type="ECO:0000313" key="1">
    <source>
        <dbReference type="EMBL" id="MDE8651064.1"/>
    </source>
</evidence>
<accession>A0ABT5WLY7</accession>
<comment type="caution">
    <text evidence="1">The sequence shown here is derived from an EMBL/GenBank/DDBJ whole genome shotgun (WGS) entry which is preliminary data.</text>
</comment>
<organism evidence="1 2">
    <name type="scientific">Novosphingobium album</name>
    <name type="common">ex Liu et al. 2023</name>
    <dbReference type="NCBI Taxonomy" id="3031130"/>
    <lineage>
        <taxon>Bacteria</taxon>
        <taxon>Pseudomonadati</taxon>
        <taxon>Pseudomonadota</taxon>
        <taxon>Alphaproteobacteria</taxon>
        <taxon>Sphingomonadales</taxon>
        <taxon>Sphingomonadaceae</taxon>
        <taxon>Novosphingobium</taxon>
    </lineage>
</organism>
<dbReference type="Proteomes" id="UP001216253">
    <property type="component" value="Unassembled WGS sequence"/>
</dbReference>
<evidence type="ECO:0000313" key="2">
    <source>
        <dbReference type="Proteomes" id="UP001216253"/>
    </source>
</evidence>
<sequence>MALSDWEVSVVAVRSLQELIVAIDATVTGYDPRIVKVIDAYRAAVKMLETAEELPTGDQIDALMSVLIAGGSRVLEGPQ</sequence>
<protein>
    <submittedName>
        <fullName evidence="1">Uncharacterized protein</fullName>
    </submittedName>
</protein>